<dbReference type="AlphaFoldDB" id="A0A3G6QZA8"/>
<evidence type="ECO:0000313" key="2">
    <source>
        <dbReference type="EMBL" id="AZA89031.1"/>
    </source>
</evidence>
<evidence type="ECO:0000313" key="5">
    <source>
        <dbReference type="Proteomes" id="UP000281741"/>
    </source>
</evidence>
<dbReference type="Pfam" id="PF24693">
    <property type="entry name" value="DUF7660"/>
    <property type="match status" value="1"/>
</dbReference>
<evidence type="ECO:0000313" key="3">
    <source>
        <dbReference type="EMBL" id="AZA97974.1"/>
    </source>
</evidence>
<dbReference type="InterPro" id="IPR056077">
    <property type="entry name" value="DUF7660"/>
</dbReference>
<dbReference type="EMBL" id="CP033915">
    <property type="protein sequence ID" value="AZA89031.1"/>
    <property type="molecule type" value="Genomic_DNA"/>
</dbReference>
<evidence type="ECO:0000259" key="1">
    <source>
        <dbReference type="Pfam" id="PF24693"/>
    </source>
</evidence>
<dbReference type="Proteomes" id="UP000281741">
    <property type="component" value="Chromosome"/>
</dbReference>
<protein>
    <recommendedName>
        <fullName evidence="1">DUF7660 domain-containing protein</fullName>
    </recommendedName>
</protein>
<dbReference type="RefSeq" id="WP_123850848.1">
    <property type="nucleotide sequence ID" value="NZ_CP033912.1"/>
</dbReference>
<gene>
    <name evidence="2" type="ORF">EG349_16400</name>
    <name evidence="3" type="ORF">EG353_15190</name>
</gene>
<feature type="domain" description="DUF7660" evidence="1">
    <location>
        <begin position="13"/>
        <end position="85"/>
    </location>
</feature>
<sequence>MNKTLNEFKVTDRQTFIMFLELLRKDFLDNPENWENKSLPDFLEALSAYANDIQGYYDNLKLDIKADKPEWSTFADIFKGAKIYE</sequence>
<dbReference type="Proteomes" id="UP000274073">
    <property type="component" value="Chromosome"/>
</dbReference>
<accession>A0A3G6QZA8</accession>
<organism evidence="2 4">
    <name type="scientific">Chryseobacterium shandongense</name>
    <dbReference type="NCBI Taxonomy" id="1493872"/>
    <lineage>
        <taxon>Bacteria</taxon>
        <taxon>Pseudomonadati</taxon>
        <taxon>Bacteroidota</taxon>
        <taxon>Flavobacteriia</taxon>
        <taxon>Flavobacteriales</taxon>
        <taxon>Weeksellaceae</taxon>
        <taxon>Chryseobacterium group</taxon>
        <taxon>Chryseobacterium</taxon>
    </lineage>
</organism>
<reference evidence="4 5" key="1">
    <citation type="submission" date="2018-11" db="EMBL/GenBank/DDBJ databases">
        <title>Proposal to divide the Flavobacteriaceae and reorganize its genera based on Amino Acid Identity values calculated from whole genome sequences.</title>
        <authorList>
            <person name="Nicholson A.C."/>
            <person name="Gulvik C.A."/>
            <person name="Whitney A.M."/>
            <person name="Humrighouse B.W."/>
            <person name="Bell M."/>
            <person name="Holmes B."/>
            <person name="Steigerwalt A.G."/>
            <person name="Villarma A."/>
            <person name="Sheth M."/>
            <person name="Batra D."/>
            <person name="Pryor J."/>
            <person name="Bernardet J.-F."/>
            <person name="Hugo C."/>
            <person name="Kampfer P."/>
            <person name="Newman J."/>
            <person name="McQuiston J.R."/>
        </authorList>
    </citation>
    <scope>NUCLEOTIDE SEQUENCE [LARGE SCALE GENOMIC DNA]</scope>
    <source>
        <strain evidence="2 4">G0207</strain>
        <strain evidence="3 5">H5143</strain>
    </source>
</reference>
<proteinExistence type="predicted"/>
<keyword evidence="5" id="KW-1185">Reference proteome</keyword>
<evidence type="ECO:0000313" key="4">
    <source>
        <dbReference type="Proteomes" id="UP000274073"/>
    </source>
</evidence>
<dbReference type="OrthoDB" id="1373771at2"/>
<dbReference type="KEGG" id="csha:EG350_04065"/>
<name>A0A3G6QZA8_9FLAO</name>
<dbReference type="EMBL" id="CP033912">
    <property type="protein sequence ID" value="AZA97974.1"/>
    <property type="molecule type" value="Genomic_DNA"/>
</dbReference>